<evidence type="ECO:0000313" key="3">
    <source>
        <dbReference type="EnsemblMetazoa" id="HelroP188399"/>
    </source>
</evidence>
<proteinExistence type="predicted"/>
<dbReference type="GeneID" id="20210880"/>
<dbReference type="EnsemblMetazoa" id="HelroT188399">
    <property type="protein sequence ID" value="HelroP188399"/>
    <property type="gene ID" value="HelroG188399"/>
</dbReference>
<dbReference type="Pfam" id="PF08276">
    <property type="entry name" value="PAN_2"/>
    <property type="match status" value="1"/>
</dbReference>
<dbReference type="EMBL" id="AMQM01000647">
    <property type="status" value="NOT_ANNOTATED_CDS"/>
    <property type="molecule type" value="Genomic_DNA"/>
</dbReference>
<feature type="domain" description="Apple" evidence="1">
    <location>
        <begin position="91"/>
        <end position="165"/>
    </location>
</feature>
<dbReference type="InterPro" id="IPR003609">
    <property type="entry name" value="Pan_app"/>
</dbReference>
<dbReference type="Proteomes" id="UP000015101">
    <property type="component" value="Unassembled WGS sequence"/>
</dbReference>
<keyword evidence="4" id="KW-1185">Reference proteome</keyword>
<accession>T1FPY3</accession>
<dbReference type="PROSITE" id="PS50948">
    <property type="entry name" value="PAN"/>
    <property type="match status" value="1"/>
</dbReference>
<sequence>MTQFTPDSYDPVHSVRAPVSRAGLGVCANTTHKYHVLKTLQLLDGCMSYYYWAIEVVRTTTLRTKMLKLVAFCAMLAALQLVSGVRWGKECWYESPGYKFPDNSVNLVPGATTVEACKKHCLDTTTCFVFHIVDGNKCYMLKPDAHVNWDDLLKDQPNVVHYQSCREEAPVDE</sequence>
<dbReference type="KEGG" id="hro:HELRODRAFT_188399"/>
<dbReference type="CTD" id="20210880"/>
<dbReference type="AlphaFoldDB" id="T1FPY3"/>
<reference evidence="2 4" key="2">
    <citation type="journal article" date="2013" name="Nature">
        <title>Insights into bilaterian evolution from three spiralian genomes.</title>
        <authorList>
            <person name="Simakov O."/>
            <person name="Marletaz F."/>
            <person name="Cho S.J."/>
            <person name="Edsinger-Gonzales E."/>
            <person name="Havlak P."/>
            <person name="Hellsten U."/>
            <person name="Kuo D.H."/>
            <person name="Larsson T."/>
            <person name="Lv J."/>
            <person name="Arendt D."/>
            <person name="Savage R."/>
            <person name="Osoegawa K."/>
            <person name="de Jong P."/>
            <person name="Grimwood J."/>
            <person name="Chapman J.A."/>
            <person name="Shapiro H."/>
            <person name="Aerts A."/>
            <person name="Otillar R.P."/>
            <person name="Terry A.Y."/>
            <person name="Boore J.L."/>
            <person name="Grigoriev I.V."/>
            <person name="Lindberg D.R."/>
            <person name="Seaver E.C."/>
            <person name="Weisblat D.A."/>
            <person name="Putnam N.H."/>
            <person name="Rokhsar D.S."/>
        </authorList>
    </citation>
    <scope>NUCLEOTIDE SEQUENCE</scope>
</reference>
<dbReference type="SUPFAM" id="SSF57414">
    <property type="entry name" value="Hairpin loop containing domain-like"/>
    <property type="match status" value="1"/>
</dbReference>
<dbReference type="RefSeq" id="XP_009015942.1">
    <property type="nucleotide sequence ID" value="XM_009017694.1"/>
</dbReference>
<dbReference type="HOGENOM" id="CLU_1549300_0_0_1"/>
<organism evidence="3 4">
    <name type="scientific">Helobdella robusta</name>
    <name type="common">Californian leech</name>
    <dbReference type="NCBI Taxonomy" id="6412"/>
    <lineage>
        <taxon>Eukaryota</taxon>
        <taxon>Metazoa</taxon>
        <taxon>Spiralia</taxon>
        <taxon>Lophotrochozoa</taxon>
        <taxon>Annelida</taxon>
        <taxon>Clitellata</taxon>
        <taxon>Hirudinea</taxon>
        <taxon>Rhynchobdellida</taxon>
        <taxon>Glossiphoniidae</taxon>
        <taxon>Helobdella</taxon>
    </lineage>
</organism>
<name>T1FPY3_HELRO</name>
<protein>
    <recommendedName>
        <fullName evidence="1">Apple domain-containing protein</fullName>
    </recommendedName>
</protein>
<evidence type="ECO:0000313" key="4">
    <source>
        <dbReference type="Proteomes" id="UP000015101"/>
    </source>
</evidence>
<dbReference type="Gene3D" id="3.50.4.10">
    <property type="entry name" value="Hepatocyte Growth Factor"/>
    <property type="match status" value="1"/>
</dbReference>
<evidence type="ECO:0000313" key="2">
    <source>
        <dbReference type="EMBL" id="ESO06574.1"/>
    </source>
</evidence>
<dbReference type="EMBL" id="KB096324">
    <property type="protein sequence ID" value="ESO06574.1"/>
    <property type="molecule type" value="Genomic_DNA"/>
</dbReference>
<gene>
    <name evidence="3" type="primary">20210880</name>
    <name evidence="2" type="ORF">HELRODRAFT_188399</name>
</gene>
<reference evidence="4" key="1">
    <citation type="submission" date="2012-12" db="EMBL/GenBank/DDBJ databases">
        <authorList>
            <person name="Hellsten U."/>
            <person name="Grimwood J."/>
            <person name="Chapman J.A."/>
            <person name="Shapiro H."/>
            <person name="Aerts A."/>
            <person name="Otillar R.P."/>
            <person name="Terry A.Y."/>
            <person name="Boore J.L."/>
            <person name="Simakov O."/>
            <person name="Marletaz F."/>
            <person name="Cho S.-J."/>
            <person name="Edsinger-Gonzales E."/>
            <person name="Havlak P."/>
            <person name="Kuo D.-H."/>
            <person name="Larsson T."/>
            <person name="Lv J."/>
            <person name="Arendt D."/>
            <person name="Savage R."/>
            <person name="Osoegawa K."/>
            <person name="de Jong P."/>
            <person name="Lindberg D.R."/>
            <person name="Seaver E.C."/>
            <person name="Weisblat D.A."/>
            <person name="Putnam N.H."/>
            <person name="Grigoriev I.V."/>
            <person name="Rokhsar D.S."/>
        </authorList>
    </citation>
    <scope>NUCLEOTIDE SEQUENCE</scope>
</reference>
<reference evidence="3" key="3">
    <citation type="submission" date="2015-06" db="UniProtKB">
        <authorList>
            <consortium name="EnsemblMetazoa"/>
        </authorList>
    </citation>
    <scope>IDENTIFICATION</scope>
</reference>
<dbReference type="InParanoid" id="T1FPY3"/>
<evidence type="ECO:0000259" key="1">
    <source>
        <dbReference type="PROSITE" id="PS50948"/>
    </source>
</evidence>